<dbReference type="Gene3D" id="1.20.1530.20">
    <property type="match status" value="1"/>
</dbReference>
<dbReference type="Proteomes" id="UP000747110">
    <property type="component" value="Unassembled WGS sequence"/>
</dbReference>
<sequence length="454" mass="47150">SILLPMYIGIIGAGNHFQPNFPVTMRAASLPPQCRNMRSRMTASPSATHNPIRCLALNKAYYTPAPALGTKRTTAPANLLLGHGTPKLGNQGNRPNAGAFGTPSRRLACASSSSASAASSGGGDGNAPVVLSSLEQQAASFCAGFTRLFPLWVILAAVSAFHAPHLYLWFDNTCVTYGLMFVMAGMGLTLTFKEIISVFTKQPQLLLLGMVLQYTVLPIFGYFISRYLSSQPGLAPGLAVGVALVSCMPGGTASNIVAYIAKGDMPLSIMMTTASTLMAIATTPLLTSLLVGTLVPVDPRAMFISVLQLVLAPVLAGTAINQFFPAAVARVKLYTPFLATVVVFFIVGSMIAANVAVVASSGVTIVAAVFALHSTGFFLGYALSKALGLSDRIARTNSIEVGMQSSALAAVLAKVHFAADPVVVAPCVLSACTHATVGSLLAGYWAATVKTEDG</sequence>
<evidence type="ECO:0000256" key="3">
    <source>
        <dbReference type="ARBA" id="ARBA00022692"/>
    </source>
</evidence>
<feature type="transmembrane region" description="Helical" evidence="6">
    <location>
        <begin position="333"/>
        <end position="357"/>
    </location>
</feature>
<feature type="non-terminal residue" evidence="7">
    <location>
        <position position="1"/>
    </location>
</feature>
<dbReference type="InterPro" id="IPR004710">
    <property type="entry name" value="Bilac:Na_transpt"/>
</dbReference>
<dbReference type="PANTHER" id="PTHR10361">
    <property type="entry name" value="SODIUM-BILE ACID COTRANSPORTER"/>
    <property type="match status" value="1"/>
</dbReference>
<gene>
    <name evidence="7" type="ORF">Vretifemale_13158</name>
</gene>
<dbReference type="PANTHER" id="PTHR10361:SF28">
    <property type="entry name" value="P3 PROTEIN-RELATED"/>
    <property type="match status" value="1"/>
</dbReference>
<keyword evidence="3 6" id="KW-0812">Transmembrane</keyword>
<evidence type="ECO:0000256" key="4">
    <source>
        <dbReference type="ARBA" id="ARBA00022989"/>
    </source>
</evidence>
<accession>A0A8J4CL22</accession>
<dbReference type="InterPro" id="IPR002657">
    <property type="entry name" value="BilAc:Na_symport/Acr3"/>
</dbReference>
<dbReference type="EMBL" id="BNCP01000029">
    <property type="protein sequence ID" value="GIL84494.1"/>
    <property type="molecule type" value="Genomic_DNA"/>
</dbReference>
<feature type="transmembrane region" description="Helical" evidence="6">
    <location>
        <begin position="205"/>
        <end position="225"/>
    </location>
</feature>
<feature type="transmembrane region" description="Helical" evidence="6">
    <location>
        <begin position="175"/>
        <end position="193"/>
    </location>
</feature>
<feature type="transmembrane region" description="Helical" evidence="6">
    <location>
        <begin position="363"/>
        <end position="383"/>
    </location>
</feature>
<evidence type="ECO:0000313" key="7">
    <source>
        <dbReference type="EMBL" id="GIL84494.1"/>
    </source>
</evidence>
<comment type="caution">
    <text evidence="7">The sequence shown here is derived from an EMBL/GenBank/DDBJ whole genome shotgun (WGS) entry which is preliminary data.</text>
</comment>
<comment type="subcellular location">
    <subcellularLocation>
        <location evidence="1">Membrane</location>
        <topology evidence="1">Multi-pass membrane protein</topology>
    </subcellularLocation>
</comment>
<dbReference type="InterPro" id="IPR038770">
    <property type="entry name" value="Na+/solute_symporter_sf"/>
</dbReference>
<feature type="transmembrane region" description="Helical" evidence="6">
    <location>
        <begin position="273"/>
        <end position="295"/>
    </location>
</feature>
<dbReference type="GO" id="GO:0009941">
    <property type="term" value="C:chloroplast envelope"/>
    <property type="evidence" value="ECO:0007669"/>
    <property type="project" value="UniProtKB-ARBA"/>
</dbReference>
<feature type="transmembrane region" description="Helical" evidence="6">
    <location>
        <begin position="237"/>
        <end position="261"/>
    </location>
</feature>
<dbReference type="OrthoDB" id="203097at2759"/>
<dbReference type="GO" id="GO:0016020">
    <property type="term" value="C:membrane"/>
    <property type="evidence" value="ECO:0007669"/>
    <property type="project" value="UniProtKB-SubCell"/>
</dbReference>
<evidence type="ECO:0000256" key="5">
    <source>
        <dbReference type="ARBA" id="ARBA00023136"/>
    </source>
</evidence>
<reference evidence="7" key="1">
    <citation type="journal article" date="2021" name="Proc. Natl. Acad. Sci. U.S.A.">
        <title>Three genomes in the algal genus Volvox reveal the fate of a haploid sex-determining region after a transition to homothallism.</title>
        <authorList>
            <person name="Yamamoto K."/>
            <person name="Hamaji T."/>
            <person name="Kawai-Toyooka H."/>
            <person name="Matsuzaki R."/>
            <person name="Takahashi F."/>
            <person name="Nishimura Y."/>
            <person name="Kawachi M."/>
            <person name="Noguchi H."/>
            <person name="Minakuchi Y."/>
            <person name="Umen J.G."/>
            <person name="Toyoda A."/>
            <person name="Nozaki H."/>
        </authorList>
    </citation>
    <scope>NUCLEOTIDE SEQUENCE</scope>
    <source>
        <strain evidence="7">NIES-3786</strain>
    </source>
</reference>
<evidence type="ECO:0000256" key="2">
    <source>
        <dbReference type="ARBA" id="ARBA00006528"/>
    </source>
</evidence>
<evidence type="ECO:0000313" key="8">
    <source>
        <dbReference type="Proteomes" id="UP000747110"/>
    </source>
</evidence>
<keyword evidence="5 6" id="KW-0472">Membrane</keyword>
<proteinExistence type="inferred from homology"/>
<name>A0A8J4CL22_9CHLO</name>
<feature type="transmembrane region" description="Helical" evidence="6">
    <location>
        <begin position="149"/>
        <end position="169"/>
    </location>
</feature>
<organism evidence="7 8">
    <name type="scientific">Volvox reticuliferus</name>
    <dbReference type="NCBI Taxonomy" id="1737510"/>
    <lineage>
        <taxon>Eukaryota</taxon>
        <taxon>Viridiplantae</taxon>
        <taxon>Chlorophyta</taxon>
        <taxon>core chlorophytes</taxon>
        <taxon>Chlorophyceae</taxon>
        <taxon>CS clade</taxon>
        <taxon>Chlamydomonadales</taxon>
        <taxon>Volvocaceae</taxon>
        <taxon>Volvox</taxon>
    </lineage>
</organism>
<keyword evidence="8" id="KW-1185">Reference proteome</keyword>
<feature type="transmembrane region" description="Helical" evidence="6">
    <location>
        <begin position="301"/>
        <end position="321"/>
    </location>
</feature>
<dbReference type="Pfam" id="PF01758">
    <property type="entry name" value="SBF"/>
    <property type="match status" value="1"/>
</dbReference>
<evidence type="ECO:0000256" key="6">
    <source>
        <dbReference type="SAM" id="Phobius"/>
    </source>
</evidence>
<dbReference type="AlphaFoldDB" id="A0A8J4CL22"/>
<comment type="similarity">
    <text evidence="2">Belongs to the bile acid:sodium symporter (BASS) (TC 2.A.28) family.</text>
</comment>
<protein>
    <submittedName>
        <fullName evidence="7">Uncharacterized protein</fullName>
    </submittedName>
</protein>
<evidence type="ECO:0000256" key="1">
    <source>
        <dbReference type="ARBA" id="ARBA00004141"/>
    </source>
</evidence>
<keyword evidence="4 6" id="KW-1133">Transmembrane helix</keyword>